<evidence type="ECO:0000313" key="3">
    <source>
        <dbReference type="Proteomes" id="UP000230760"/>
    </source>
</evidence>
<dbReference type="AlphaFoldDB" id="A0A2M7UX21"/>
<evidence type="ECO:0000313" key="2">
    <source>
        <dbReference type="EMBL" id="PIZ88497.1"/>
    </source>
</evidence>
<dbReference type="EMBL" id="PFPB01000075">
    <property type="protein sequence ID" value="PIZ88497.1"/>
    <property type="molecule type" value="Genomic_DNA"/>
</dbReference>
<dbReference type="Proteomes" id="UP000230760">
    <property type="component" value="Unassembled WGS sequence"/>
</dbReference>
<gene>
    <name evidence="2" type="ORF">COX90_04385</name>
</gene>
<sequence>MNRSRGAPEASPLSERKAAAAQLGLSGSRAAIPSRSKAVAGRQTLLQQSSAIGSLPTNGL</sequence>
<evidence type="ECO:0000256" key="1">
    <source>
        <dbReference type="SAM" id="MobiDB-lite"/>
    </source>
</evidence>
<accession>A0A2M7UX21</accession>
<reference evidence="3" key="1">
    <citation type="submission" date="2017-09" db="EMBL/GenBank/DDBJ databases">
        <title>Depth-based differentiation of microbial function through sediment-hosted aquifers and enrichment of novel symbionts in the deep terrestrial subsurface.</title>
        <authorList>
            <person name="Probst A.J."/>
            <person name="Ladd B."/>
            <person name="Jarett J.K."/>
            <person name="Geller-Mcgrath D.E."/>
            <person name="Sieber C.M.K."/>
            <person name="Emerson J.B."/>
            <person name="Anantharaman K."/>
            <person name="Thomas B.C."/>
            <person name="Malmstrom R."/>
            <person name="Stieglmeier M."/>
            <person name="Klingl A."/>
            <person name="Woyke T."/>
            <person name="Ryan C.M."/>
            <person name="Banfield J.F."/>
        </authorList>
    </citation>
    <scope>NUCLEOTIDE SEQUENCE [LARGE SCALE GENOMIC DNA]</scope>
</reference>
<proteinExistence type="predicted"/>
<feature type="region of interest" description="Disordered" evidence="1">
    <location>
        <begin position="1"/>
        <end position="35"/>
    </location>
</feature>
<name>A0A2M7UX21_9BACT</name>
<protein>
    <submittedName>
        <fullName evidence="2">Uncharacterized protein</fullName>
    </submittedName>
</protein>
<comment type="caution">
    <text evidence="2">The sequence shown here is derived from an EMBL/GenBank/DDBJ whole genome shotgun (WGS) entry which is preliminary data.</text>
</comment>
<organism evidence="2 3">
    <name type="scientific">Candidatus Nealsonbacteria bacterium CG_4_10_14_0_2_um_filter_38_17</name>
    <dbReference type="NCBI Taxonomy" id="1974680"/>
    <lineage>
        <taxon>Bacteria</taxon>
        <taxon>Candidatus Nealsoniibacteriota</taxon>
    </lineage>
</organism>